<sequence>MEEKKRNIKPRISMFQLPSDSREVMRFYGCWSWRKANEKEEYIRGGNGSREGGGEERGGRGGGGDGGSRAI</sequence>
<feature type="compositionally biased region" description="Gly residues" evidence="1">
    <location>
        <begin position="60"/>
        <end position="71"/>
    </location>
</feature>
<protein>
    <submittedName>
        <fullName evidence="2">Uncharacterized protein</fullName>
    </submittedName>
</protein>
<gene>
    <name evidence="2" type="ORF">HZH68_014551</name>
</gene>
<dbReference type="Proteomes" id="UP000617340">
    <property type="component" value="Unassembled WGS sequence"/>
</dbReference>
<evidence type="ECO:0000256" key="1">
    <source>
        <dbReference type="SAM" id="MobiDB-lite"/>
    </source>
</evidence>
<evidence type="ECO:0000313" key="3">
    <source>
        <dbReference type="Proteomes" id="UP000617340"/>
    </source>
</evidence>
<accession>A0A834MU55</accession>
<keyword evidence="3" id="KW-1185">Reference proteome</keyword>
<dbReference type="EMBL" id="JACSDZ010000018">
    <property type="protein sequence ID" value="KAF7383794.1"/>
    <property type="molecule type" value="Genomic_DNA"/>
</dbReference>
<evidence type="ECO:0000313" key="2">
    <source>
        <dbReference type="EMBL" id="KAF7383794.1"/>
    </source>
</evidence>
<reference evidence="2" key="1">
    <citation type="journal article" date="2020" name="G3 (Bethesda)">
        <title>High-Quality Assemblies for Three Invasive Social Wasps from the &lt;i&gt;Vespula&lt;/i&gt; Genus.</title>
        <authorList>
            <person name="Harrop T.W.R."/>
            <person name="Guhlin J."/>
            <person name="McLaughlin G.M."/>
            <person name="Permina E."/>
            <person name="Stockwell P."/>
            <person name="Gilligan J."/>
            <person name="Le Lec M.F."/>
            <person name="Gruber M.A.M."/>
            <person name="Quinn O."/>
            <person name="Lovegrove M."/>
            <person name="Duncan E.J."/>
            <person name="Remnant E.J."/>
            <person name="Van Eeckhoven J."/>
            <person name="Graham B."/>
            <person name="Knapp R.A."/>
            <person name="Langford K.W."/>
            <person name="Kronenberg Z."/>
            <person name="Press M.O."/>
            <person name="Eacker S.M."/>
            <person name="Wilson-Rankin E.E."/>
            <person name="Purcell J."/>
            <person name="Lester P.J."/>
            <person name="Dearden P.K."/>
        </authorList>
    </citation>
    <scope>NUCLEOTIDE SEQUENCE</scope>
    <source>
        <strain evidence="2">Linc-1</strain>
    </source>
</reference>
<comment type="caution">
    <text evidence="2">The sequence shown here is derived from an EMBL/GenBank/DDBJ whole genome shotgun (WGS) entry which is preliminary data.</text>
</comment>
<name>A0A834MU55_VESGE</name>
<organism evidence="2 3">
    <name type="scientific">Vespula germanica</name>
    <name type="common">German yellow jacket</name>
    <name type="synonym">Paravespula germanica</name>
    <dbReference type="NCBI Taxonomy" id="30212"/>
    <lineage>
        <taxon>Eukaryota</taxon>
        <taxon>Metazoa</taxon>
        <taxon>Ecdysozoa</taxon>
        <taxon>Arthropoda</taxon>
        <taxon>Hexapoda</taxon>
        <taxon>Insecta</taxon>
        <taxon>Pterygota</taxon>
        <taxon>Neoptera</taxon>
        <taxon>Endopterygota</taxon>
        <taxon>Hymenoptera</taxon>
        <taxon>Apocrita</taxon>
        <taxon>Aculeata</taxon>
        <taxon>Vespoidea</taxon>
        <taxon>Vespidae</taxon>
        <taxon>Vespinae</taxon>
        <taxon>Vespula</taxon>
    </lineage>
</organism>
<feature type="region of interest" description="Disordered" evidence="1">
    <location>
        <begin position="41"/>
        <end position="71"/>
    </location>
</feature>
<dbReference type="AlphaFoldDB" id="A0A834MU55"/>
<proteinExistence type="predicted"/>